<reference evidence="2" key="1">
    <citation type="journal article" date="2014" name="Front. Microbiol.">
        <title>High frequency of phylogenetically diverse reductive dehalogenase-homologous genes in deep subseafloor sedimentary metagenomes.</title>
        <authorList>
            <person name="Kawai M."/>
            <person name="Futagami T."/>
            <person name="Toyoda A."/>
            <person name="Takaki Y."/>
            <person name="Nishi S."/>
            <person name="Hori S."/>
            <person name="Arai W."/>
            <person name="Tsubouchi T."/>
            <person name="Morono Y."/>
            <person name="Uchiyama I."/>
            <person name="Ito T."/>
            <person name="Fujiyama A."/>
            <person name="Inagaki F."/>
            <person name="Takami H."/>
        </authorList>
    </citation>
    <scope>NUCLEOTIDE SEQUENCE</scope>
    <source>
        <strain evidence="2">Expedition CK06-06</strain>
    </source>
</reference>
<evidence type="ECO:0000313" key="2">
    <source>
        <dbReference type="EMBL" id="GAH66568.1"/>
    </source>
</evidence>
<comment type="caution">
    <text evidence="2">The sequence shown here is derived from an EMBL/GenBank/DDBJ whole genome shotgun (WGS) entry which is preliminary data.</text>
</comment>
<feature type="non-terminal residue" evidence="2">
    <location>
        <position position="1"/>
    </location>
</feature>
<dbReference type="CDD" id="cd00085">
    <property type="entry name" value="HNHc"/>
    <property type="match status" value="1"/>
</dbReference>
<protein>
    <recommendedName>
        <fullName evidence="1">HNH nuclease domain-containing protein</fullName>
    </recommendedName>
</protein>
<organism evidence="2">
    <name type="scientific">marine sediment metagenome</name>
    <dbReference type="NCBI Taxonomy" id="412755"/>
    <lineage>
        <taxon>unclassified sequences</taxon>
        <taxon>metagenomes</taxon>
        <taxon>ecological metagenomes</taxon>
    </lineage>
</organism>
<dbReference type="InterPro" id="IPR003615">
    <property type="entry name" value="HNH_nuc"/>
</dbReference>
<dbReference type="Pfam" id="PF13395">
    <property type="entry name" value="HNH_4"/>
    <property type="match status" value="1"/>
</dbReference>
<name>X1J9Z1_9ZZZZ</name>
<dbReference type="AlphaFoldDB" id="X1J9Z1"/>
<proteinExistence type="predicted"/>
<dbReference type="SMART" id="SM00507">
    <property type="entry name" value="HNHc"/>
    <property type="match status" value="1"/>
</dbReference>
<evidence type="ECO:0000259" key="1">
    <source>
        <dbReference type="SMART" id="SM00507"/>
    </source>
</evidence>
<sequence>PEAILQIKDNIESNEILDKPLISLLVEIRKKIVEQPLQYTQVTVGKRKEKELVEGINVKDPSFTLFGLINTSIPLSEHKDYQVIRKKSESWKGRKDENNWDGLEADETAFIQMGHYTYTELVKSRFFIKDAIIKRWIEFTIDSYLEKDAQAIYALFHGLYLHKKESERENVLMRKMRAIASEIFQPMKCIFCDSEISSFALDHFIPWSKYPVDRFWNLFPTCTSCNSKKSEKTSKKI</sequence>
<accession>X1J9Z1</accession>
<dbReference type="EMBL" id="BARU01033361">
    <property type="protein sequence ID" value="GAH66568.1"/>
    <property type="molecule type" value="Genomic_DNA"/>
</dbReference>
<feature type="domain" description="HNH nuclease" evidence="1">
    <location>
        <begin position="178"/>
        <end position="227"/>
    </location>
</feature>
<gene>
    <name evidence="2" type="ORF">S03H2_52517</name>
</gene>
<dbReference type="Gene3D" id="1.10.30.50">
    <property type="match status" value="1"/>
</dbReference>